<dbReference type="InterPro" id="IPR002885">
    <property type="entry name" value="PPR_rpt"/>
</dbReference>
<dbReference type="PANTHER" id="PTHR47926:SF533">
    <property type="entry name" value="DYW DOMAIN-CONTAINING PROTEIN"/>
    <property type="match status" value="1"/>
</dbReference>
<dbReference type="AlphaFoldDB" id="D8T9J3"/>
<sequence length="545" mass="59066">MPSSTLSCNRIISGFARNGHLENAKSLFDAMFDRDVVSWNSILGAYSRHGATSEAREVFGKMPATDGFSWSSMLSAFAHTASRDEVGELFDKLPVRELISWTSMLHSCARDGRLEEMQAVFWRFPCWDVICWNEVITACAREGHLSDALVAFNQMPGRSSVTWNLLLQAFCRASQPDGQVEEARRVFDAMLHRNTVSWNSMVAGYVRAGRVAEAKLLFDAMPDTAKRDVVSWNTMLPAFTVTEDAAVLELVEECFRRMPFTSQASWNAMLHAYACGGVTQRAEQLFERMPEKDSASWSALASARLLSGKCQSAASVVGLMDLDGCKPDAVSYISALEACGMASDLAQGRILHAEIVAADDPALQDGGKVATALVSMYSRCAALGEAVAAFDGMSSKNLVSWTAMVAALAQNGFSSLARLAFWRMELNGFTPDSISFISILSACNHAGSVELGWSHFVSMVGDYGIQPGLDHYACVVDLLGRAGNLEDAHELMDAMPFIPGPDSRTSLLSACRGLPVSKVPEFVPHEQELDGGEDVLFVGILAAAG</sequence>
<dbReference type="EMBL" id="GL377696">
    <property type="protein sequence ID" value="EFJ06657.1"/>
    <property type="molecule type" value="Genomic_DNA"/>
</dbReference>
<dbReference type="FunFam" id="1.25.40.10:FF:000158">
    <property type="entry name" value="pentatricopeptide repeat-containing protein At2g33680"/>
    <property type="match status" value="1"/>
</dbReference>
<evidence type="ECO:0000256" key="1">
    <source>
        <dbReference type="ARBA" id="ARBA00022737"/>
    </source>
</evidence>
<feature type="repeat" description="PPR" evidence="2">
    <location>
        <begin position="262"/>
        <end position="296"/>
    </location>
</feature>
<protein>
    <recommendedName>
        <fullName evidence="5">Pentacotripeptide-repeat region of PRORP domain-containing protein</fullName>
    </recommendedName>
</protein>
<keyword evidence="4" id="KW-1185">Reference proteome</keyword>
<dbReference type="HOGENOM" id="CLU_002706_30_5_1"/>
<dbReference type="Gramene" id="EFJ06657">
    <property type="protein sequence ID" value="EFJ06657"/>
    <property type="gene ID" value="SELMODRAFT_135000"/>
</dbReference>
<evidence type="ECO:0000256" key="2">
    <source>
        <dbReference type="PROSITE-ProRule" id="PRU00708"/>
    </source>
</evidence>
<dbReference type="eggNOG" id="KOG4197">
    <property type="taxonomic scope" value="Eukaryota"/>
</dbReference>
<keyword evidence="1" id="KW-0677">Repeat</keyword>
<dbReference type="KEGG" id="smo:SELMODRAFT_135000"/>
<dbReference type="GO" id="GO:0009451">
    <property type="term" value="P:RNA modification"/>
    <property type="evidence" value="ECO:0007669"/>
    <property type="project" value="InterPro"/>
</dbReference>
<dbReference type="Pfam" id="PF01535">
    <property type="entry name" value="PPR"/>
    <property type="match status" value="9"/>
</dbReference>
<evidence type="ECO:0000313" key="3">
    <source>
        <dbReference type="EMBL" id="EFJ06657.1"/>
    </source>
</evidence>
<feature type="repeat" description="PPR" evidence="2">
    <location>
        <begin position="397"/>
        <end position="431"/>
    </location>
</feature>
<reference evidence="3 4" key="1">
    <citation type="journal article" date="2011" name="Science">
        <title>The Selaginella genome identifies genetic changes associated with the evolution of vascular plants.</title>
        <authorList>
            <person name="Banks J.A."/>
            <person name="Nishiyama T."/>
            <person name="Hasebe M."/>
            <person name="Bowman J.L."/>
            <person name="Gribskov M."/>
            <person name="dePamphilis C."/>
            <person name="Albert V.A."/>
            <person name="Aono N."/>
            <person name="Aoyama T."/>
            <person name="Ambrose B.A."/>
            <person name="Ashton N.W."/>
            <person name="Axtell M.J."/>
            <person name="Barker E."/>
            <person name="Barker M.S."/>
            <person name="Bennetzen J.L."/>
            <person name="Bonawitz N.D."/>
            <person name="Chapple C."/>
            <person name="Cheng C."/>
            <person name="Correa L.G."/>
            <person name="Dacre M."/>
            <person name="DeBarry J."/>
            <person name="Dreyer I."/>
            <person name="Elias M."/>
            <person name="Engstrom E.M."/>
            <person name="Estelle M."/>
            <person name="Feng L."/>
            <person name="Finet C."/>
            <person name="Floyd S.K."/>
            <person name="Frommer W.B."/>
            <person name="Fujita T."/>
            <person name="Gramzow L."/>
            <person name="Gutensohn M."/>
            <person name="Harholt J."/>
            <person name="Hattori M."/>
            <person name="Heyl A."/>
            <person name="Hirai T."/>
            <person name="Hiwatashi Y."/>
            <person name="Ishikawa M."/>
            <person name="Iwata M."/>
            <person name="Karol K.G."/>
            <person name="Koehler B."/>
            <person name="Kolukisaoglu U."/>
            <person name="Kubo M."/>
            <person name="Kurata T."/>
            <person name="Lalonde S."/>
            <person name="Li K."/>
            <person name="Li Y."/>
            <person name="Litt A."/>
            <person name="Lyons E."/>
            <person name="Manning G."/>
            <person name="Maruyama T."/>
            <person name="Michael T.P."/>
            <person name="Mikami K."/>
            <person name="Miyazaki S."/>
            <person name="Morinaga S."/>
            <person name="Murata T."/>
            <person name="Mueller-Roeber B."/>
            <person name="Nelson D.R."/>
            <person name="Obara M."/>
            <person name="Oguri Y."/>
            <person name="Olmstead R.G."/>
            <person name="Onodera N."/>
            <person name="Petersen B.L."/>
            <person name="Pils B."/>
            <person name="Prigge M."/>
            <person name="Rensing S.A."/>
            <person name="Riano-Pachon D.M."/>
            <person name="Roberts A.W."/>
            <person name="Sato Y."/>
            <person name="Scheller H.V."/>
            <person name="Schulz B."/>
            <person name="Schulz C."/>
            <person name="Shakirov E.V."/>
            <person name="Shibagaki N."/>
            <person name="Shinohara N."/>
            <person name="Shippen D.E."/>
            <person name="Soerensen I."/>
            <person name="Sotooka R."/>
            <person name="Sugimoto N."/>
            <person name="Sugita M."/>
            <person name="Sumikawa N."/>
            <person name="Tanurdzic M."/>
            <person name="Theissen G."/>
            <person name="Ulvskov P."/>
            <person name="Wakazuki S."/>
            <person name="Weng J.K."/>
            <person name="Willats W.W."/>
            <person name="Wipf D."/>
            <person name="Wolf P.G."/>
            <person name="Yang L."/>
            <person name="Zimmer A.D."/>
            <person name="Zhu Q."/>
            <person name="Mitros T."/>
            <person name="Hellsten U."/>
            <person name="Loque D."/>
            <person name="Otillar R."/>
            <person name="Salamov A."/>
            <person name="Schmutz J."/>
            <person name="Shapiro H."/>
            <person name="Lindquist E."/>
            <person name="Lucas S."/>
            <person name="Rokhsar D."/>
            <person name="Grigoriev I.V."/>
        </authorList>
    </citation>
    <scope>NUCLEOTIDE SEQUENCE [LARGE SCALE GENOMIC DNA]</scope>
</reference>
<dbReference type="GO" id="GO:0003723">
    <property type="term" value="F:RNA binding"/>
    <property type="evidence" value="ECO:0007669"/>
    <property type="project" value="InterPro"/>
</dbReference>
<dbReference type="NCBIfam" id="TIGR00756">
    <property type="entry name" value="PPR"/>
    <property type="match status" value="5"/>
</dbReference>
<name>D8T9J3_SELML</name>
<feature type="repeat" description="PPR" evidence="2">
    <location>
        <begin position="4"/>
        <end position="34"/>
    </location>
</feature>
<evidence type="ECO:0008006" key="5">
    <source>
        <dbReference type="Google" id="ProtNLM"/>
    </source>
</evidence>
<gene>
    <name evidence="3" type="ORF">SELMODRAFT_135000</name>
</gene>
<evidence type="ECO:0000313" key="4">
    <source>
        <dbReference type="Proteomes" id="UP000001514"/>
    </source>
</evidence>
<feature type="repeat" description="PPR" evidence="2">
    <location>
        <begin position="194"/>
        <end position="224"/>
    </location>
</feature>
<organism evidence="4">
    <name type="scientific">Selaginella moellendorffii</name>
    <name type="common">Spikemoss</name>
    <dbReference type="NCBI Taxonomy" id="88036"/>
    <lineage>
        <taxon>Eukaryota</taxon>
        <taxon>Viridiplantae</taxon>
        <taxon>Streptophyta</taxon>
        <taxon>Embryophyta</taxon>
        <taxon>Tracheophyta</taxon>
        <taxon>Lycopodiopsida</taxon>
        <taxon>Selaginellales</taxon>
        <taxon>Selaginellaceae</taxon>
        <taxon>Selaginella</taxon>
    </lineage>
</organism>
<dbReference type="InterPro" id="IPR046960">
    <property type="entry name" value="PPR_At4g14850-like_plant"/>
</dbReference>
<feature type="repeat" description="PPR" evidence="2">
    <location>
        <begin position="128"/>
        <end position="162"/>
    </location>
</feature>
<dbReference type="Gene3D" id="1.25.40.10">
    <property type="entry name" value="Tetratricopeptide repeat domain"/>
    <property type="match status" value="4"/>
</dbReference>
<dbReference type="InParanoid" id="D8T9J3"/>
<dbReference type="InterPro" id="IPR011990">
    <property type="entry name" value="TPR-like_helical_dom_sf"/>
</dbReference>
<dbReference type="Proteomes" id="UP000001514">
    <property type="component" value="Unassembled WGS sequence"/>
</dbReference>
<dbReference type="GO" id="GO:0048731">
    <property type="term" value="P:system development"/>
    <property type="evidence" value="ECO:0007669"/>
    <property type="project" value="UniProtKB-ARBA"/>
</dbReference>
<proteinExistence type="predicted"/>
<feature type="repeat" description="PPR" evidence="2">
    <location>
        <begin position="35"/>
        <end position="65"/>
    </location>
</feature>
<dbReference type="PROSITE" id="PS51375">
    <property type="entry name" value="PPR"/>
    <property type="match status" value="6"/>
</dbReference>
<accession>D8T9J3</accession>
<dbReference type="PANTHER" id="PTHR47926">
    <property type="entry name" value="PENTATRICOPEPTIDE REPEAT-CONTAINING PROTEIN"/>
    <property type="match status" value="1"/>
</dbReference>